<accession>A0A4Y2TME8</accession>
<reference evidence="1 2" key="1">
    <citation type="journal article" date="2019" name="Sci. Rep.">
        <title>Orb-weaving spider Araneus ventricosus genome elucidates the spidroin gene catalogue.</title>
        <authorList>
            <person name="Kono N."/>
            <person name="Nakamura H."/>
            <person name="Ohtoshi R."/>
            <person name="Moran D.A.P."/>
            <person name="Shinohara A."/>
            <person name="Yoshida Y."/>
            <person name="Fujiwara M."/>
            <person name="Mori M."/>
            <person name="Tomita M."/>
            <person name="Arakawa K."/>
        </authorList>
    </citation>
    <scope>NUCLEOTIDE SEQUENCE [LARGE SCALE GENOMIC DNA]</scope>
</reference>
<comment type="caution">
    <text evidence="1">The sequence shown here is derived from an EMBL/GenBank/DDBJ whole genome shotgun (WGS) entry which is preliminary data.</text>
</comment>
<evidence type="ECO:0000313" key="1">
    <source>
        <dbReference type="EMBL" id="GBO01813.1"/>
    </source>
</evidence>
<protein>
    <submittedName>
        <fullName evidence="1">Uncharacterized protein</fullName>
    </submittedName>
</protein>
<keyword evidence="2" id="KW-1185">Reference proteome</keyword>
<sequence length="106" mass="12075">MFQKDSLPIFAQALSPRHPCHQTSDCREIRMAIYAERYIQLDSFMSVLTKMQRHQTLQQSSSVFHLLSPRFDHVHLDLVGPLALSGNLQSSELIRDGNSKATCFPC</sequence>
<name>A0A4Y2TME8_ARAVE</name>
<gene>
    <name evidence="1" type="ORF">AVEN_189826_1</name>
</gene>
<dbReference type="EMBL" id="BGPR01029794">
    <property type="protein sequence ID" value="GBO01813.1"/>
    <property type="molecule type" value="Genomic_DNA"/>
</dbReference>
<evidence type="ECO:0000313" key="2">
    <source>
        <dbReference type="Proteomes" id="UP000499080"/>
    </source>
</evidence>
<proteinExistence type="predicted"/>
<organism evidence="1 2">
    <name type="scientific">Araneus ventricosus</name>
    <name type="common">Orbweaver spider</name>
    <name type="synonym">Epeira ventricosa</name>
    <dbReference type="NCBI Taxonomy" id="182803"/>
    <lineage>
        <taxon>Eukaryota</taxon>
        <taxon>Metazoa</taxon>
        <taxon>Ecdysozoa</taxon>
        <taxon>Arthropoda</taxon>
        <taxon>Chelicerata</taxon>
        <taxon>Arachnida</taxon>
        <taxon>Araneae</taxon>
        <taxon>Araneomorphae</taxon>
        <taxon>Entelegynae</taxon>
        <taxon>Araneoidea</taxon>
        <taxon>Araneidae</taxon>
        <taxon>Araneus</taxon>
    </lineage>
</organism>
<dbReference type="Proteomes" id="UP000499080">
    <property type="component" value="Unassembled WGS sequence"/>
</dbReference>
<dbReference type="AlphaFoldDB" id="A0A4Y2TME8"/>